<name>A0ABZ2LVF6_9BACT</name>
<evidence type="ECO:0000313" key="3">
    <source>
        <dbReference type="Proteomes" id="UP001370348"/>
    </source>
</evidence>
<keyword evidence="1" id="KW-1133">Transmembrane helix</keyword>
<accession>A0ABZ2LVF6</accession>
<protein>
    <submittedName>
        <fullName evidence="2">Uncharacterized protein</fullName>
    </submittedName>
</protein>
<keyword evidence="1" id="KW-0812">Transmembrane</keyword>
<dbReference type="EMBL" id="CP089984">
    <property type="protein sequence ID" value="WXB14914.1"/>
    <property type="molecule type" value="Genomic_DNA"/>
</dbReference>
<reference evidence="2 3" key="1">
    <citation type="submission" date="2021-12" db="EMBL/GenBank/DDBJ databases">
        <title>Discovery of the Pendulisporaceae a myxobacterial family with distinct sporulation behavior and unique specialized metabolism.</title>
        <authorList>
            <person name="Garcia R."/>
            <person name="Popoff A."/>
            <person name="Bader C.D."/>
            <person name="Loehr J."/>
            <person name="Walesch S."/>
            <person name="Walt C."/>
            <person name="Boldt J."/>
            <person name="Bunk B."/>
            <person name="Haeckl F.J.F.P.J."/>
            <person name="Gunesch A.P."/>
            <person name="Birkelbach J."/>
            <person name="Nuebel U."/>
            <person name="Pietschmann T."/>
            <person name="Bach T."/>
            <person name="Mueller R."/>
        </authorList>
    </citation>
    <scope>NUCLEOTIDE SEQUENCE [LARGE SCALE GENOMIC DNA]</scope>
    <source>
        <strain evidence="2 3">MSr11954</strain>
    </source>
</reference>
<evidence type="ECO:0000313" key="2">
    <source>
        <dbReference type="EMBL" id="WXB14914.1"/>
    </source>
</evidence>
<evidence type="ECO:0000256" key="1">
    <source>
        <dbReference type="SAM" id="Phobius"/>
    </source>
</evidence>
<dbReference type="Proteomes" id="UP001370348">
    <property type="component" value="Chromosome"/>
</dbReference>
<dbReference type="RefSeq" id="WP_394824538.1">
    <property type="nucleotide sequence ID" value="NZ_CP089984.1"/>
</dbReference>
<keyword evidence="1" id="KW-0472">Membrane</keyword>
<keyword evidence="3" id="KW-1185">Reference proteome</keyword>
<organism evidence="2 3">
    <name type="scientific">Pendulispora albinea</name>
    <dbReference type="NCBI Taxonomy" id="2741071"/>
    <lineage>
        <taxon>Bacteria</taxon>
        <taxon>Pseudomonadati</taxon>
        <taxon>Myxococcota</taxon>
        <taxon>Myxococcia</taxon>
        <taxon>Myxococcales</taxon>
        <taxon>Sorangiineae</taxon>
        <taxon>Pendulisporaceae</taxon>
        <taxon>Pendulispora</taxon>
    </lineage>
</organism>
<proteinExistence type="predicted"/>
<sequence>MNMYSSSATGNEQKEGKIARTIEHQTAKIPSDVFLWVAGAAIVGSASLQLISPKRMGLFGIPSRHGQLSLFVGQWVPTLLLLGVYNKIVKVLGSDGRNT</sequence>
<feature type="transmembrane region" description="Helical" evidence="1">
    <location>
        <begin position="33"/>
        <end position="51"/>
    </location>
</feature>
<gene>
    <name evidence="2" type="ORF">LZC94_44730</name>
</gene>